<evidence type="ECO:0000259" key="1">
    <source>
        <dbReference type="Pfam" id="PF01726"/>
    </source>
</evidence>
<accession>A0A1Q8Q1U3</accession>
<dbReference type="GO" id="GO:0006508">
    <property type="term" value="P:proteolysis"/>
    <property type="evidence" value="ECO:0007669"/>
    <property type="project" value="InterPro"/>
</dbReference>
<sequence length="59" mass="6818">MEEKNYPPAIRDICERLNLASSSTVKGHLDLLKKKGYLTWEEGKPRTLRMLISIEGMQK</sequence>
<organism evidence="2 3">
    <name type="scientific">Domibacillus antri</name>
    <dbReference type="NCBI Taxonomy" id="1714264"/>
    <lineage>
        <taxon>Bacteria</taxon>
        <taxon>Bacillati</taxon>
        <taxon>Bacillota</taxon>
        <taxon>Bacilli</taxon>
        <taxon>Bacillales</taxon>
        <taxon>Bacillaceae</taxon>
        <taxon>Domibacillus</taxon>
    </lineage>
</organism>
<dbReference type="GO" id="GO:0004252">
    <property type="term" value="F:serine-type endopeptidase activity"/>
    <property type="evidence" value="ECO:0007669"/>
    <property type="project" value="InterPro"/>
</dbReference>
<dbReference type="InterPro" id="IPR006199">
    <property type="entry name" value="LexA_DNA-bd_dom"/>
</dbReference>
<dbReference type="InterPro" id="IPR036390">
    <property type="entry name" value="WH_DNA-bd_sf"/>
</dbReference>
<dbReference type="SUPFAM" id="SSF46785">
    <property type="entry name" value="Winged helix' DNA-binding domain"/>
    <property type="match status" value="1"/>
</dbReference>
<dbReference type="STRING" id="1714264.BTO30_15630"/>
<feature type="domain" description="LexA repressor DNA-binding" evidence="1">
    <location>
        <begin position="1"/>
        <end position="47"/>
    </location>
</feature>
<dbReference type="AlphaFoldDB" id="A0A1Q8Q1U3"/>
<name>A0A1Q8Q1U3_9BACI</name>
<dbReference type="InterPro" id="IPR036388">
    <property type="entry name" value="WH-like_DNA-bd_sf"/>
</dbReference>
<dbReference type="EMBL" id="MSDU01000056">
    <property type="protein sequence ID" value="OLN21309.1"/>
    <property type="molecule type" value="Genomic_DNA"/>
</dbReference>
<comment type="caution">
    <text evidence="2">The sequence shown here is derived from an EMBL/GenBank/DDBJ whole genome shotgun (WGS) entry which is preliminary data.</text>
</comment>
<evidence type="ECO:0000313" key="2">
    <source>
        <dbReference type="EMBL" id="OLN21309.1"/>
    </source>
</evidence>
<dbReference type="OrthoDB" id="1956263at2"/>
<proteinExistence type="predicted"/>
<gene>
    <name evidence="2" type="ORF">BTO30_15630</name>
</gene>
<dbReference type="Gene3D" id="1.10.10.10">
    <property type="entry name" value="Winged helix-like DNA-binding domain superfamily/Winged helix DNA-binding domain"/>
    <property type="match status" value="1"/>
</dbReference>
<protein>
    <recommendedName>
        <fullName evidence="1">LexA repressor DNA-binding domain-containing protein</fullName>
    </recommendedName>
</protein>
<reference evidence="2 3" key="1">
    <citation type="submission" date="2016-12" db="EMBL/GenBank/DDBJ databases">
        <title>Domibacillus antri genome sequencing.</title>
        <authorList>
            <person name="Verma A."/>
            <person name="Krishnamurthi S."/>
        </authorList>
    </citation>
    <scope>NUCLEOTIDE SEQUENCE [LARGE SCALE GENOMIC DNA]</scope>
    <source>
        <strain evidence="2 3">XD80</strain>
    </source>
</reference>
<dbReference type="Proteomes" id="UP000185568">
    <property type="component" value="Unassembled WGS sequence"/>
</dbReference>
<dbReference type="Pfam" id="PF01726">
    <property type="entry name" value="LexA_DNA_bind"/>
    <property type="match status" value="1"/>
</dbReference>
<keyword evidence="3" id="KW-1185">Reference proteome</keyword>
<evidence type="ECO:0000313" key="3">
    <source>
        <dbReference type="Proteomes" id="UP000185568"/>
    </source>
</evidence>